<dbReference type="EMBL" id="DWUP01000178">
    <property type="protein sequence ID" value="HJD53564.1"/>
    <property type="molecule type" value="Genomic_DNA"/>
</dbReference>
<dbReference type="PANTHER" id="PTHR30217">
    <property type="entry name" value="PEPTIDASE U32 FAMILY"/>
    <property type="match status" value="1"/>
</dbReference>
<dbReference type="AlphaFoldDB" id="A0A9D2UJK5"/>
<protein>
    <submittedName>
        <fullName evidence="2">U32 family peptidase</fullName>
    </submittedName>
</protein>
<sequence>MKDDKPIKIELLAPARDKVCGIEAIRHGADAVYIGAPAHGARVAAANTIDDIRELAAFAHVYYAKVYVTVNTIIYDDELDDVRQMICDLYHAGVDAIIVQDMGIMEMDLPPIAIHASTQIDTRTADKARFLAATGFTQIVVARELGIRQIAEIAAAVDVPVEAFVHGALCVSYSGRCYASMKCFGRSANRGECAQFCRLPFTLRDADGRVVARDKHLLSLKDMDRSASLEAMLDAGVRSLKIEGRLKDVNYVKNVTAYYRMRLDEIFGRRKEYCRASSGKVTMTFVPDINKSFNRGFTDYLFDGGRKEIWSFDTPKSLGEAVGTVKTIGRDHFAADLLVPVNNGDGLCSVGADGQLCGFRVNRVEGASIYPLEMPKLSRGAKLYRNNDYRFNKTLARESAERRIMLGITLRDNAFGYTLSAADEDGVRASVTFECAKEPAKTSQMDNIVRQLGKLGNTPFEAAGIDAGGVEGMFIPSSALSSARRRLVDAMLMARAANLRRDQGRPAKHVGMGTEHADYRENVANRLARRFYRENGCGTVDDAYELSPVKGAVLMECRHCLRYSLGYCTKSGRPMPYREPLSIVMHDGRSFRLKFDCGRCVMSVLDGQ</sequence>
<comment type="caution">
    <text evidence="2">The sequence shown here is derived from an EMBL/GenBank/DDBJ whole genome shotgun (WGS) entry which is preliminary data.</text>
</comment>
<dbReference type="Pfam" id="PF01136">
    <property type="entry name" value="Peptidase_U32"/>
    <property type="match status" value="1"/>
</dbReference>
<dbReference type="InterPro" id="IPR001539">
    <property type="entry name" value="Peptidase_U32"/>
</dbReference>
<evidence type="ECO:0000313" key="3">
    <source>
        <dbReference type="Proteomes" id="UP000787625"/>
    </source>
</evidence>
<evidence type="ECO:0000313" key="2">
    <source>
        <dbReference type="EMBL" id="HJD53564.1"/>
    </source>
</evidence>
<proteinExistence type="predicted"/>
<gene>
    <name evidence="2" type="ORF">IAA93_07570</name>
</gene>
<dbReference type="Pfam" id="PF12392">
    <property type="entry name" value="DUF3656"/>
    <property type="match status" value="1"/>
</dbReference>
<reference evidence="2" key="1">
    <citation type="journal article" date="2021" name="PeerJ">
        <title>Extensive microbial diversity within the chicken gut microbiome revealed by metagenomics and culture.</title>
        <authorList>
            <person name="Gilroy R."/>
            <person name="Ravi A."/>
            <person name="Getino M."/>
            <person name="Pursley I."/>
            <person name="Horton D.L."/>
            <person name="Alikhan N.F."/>
            <person name="Baker D."/>
            <person name="Gharbi K."/>
            <person name="Hall N."/>
            <person name="Watson M."/>
            <person name="Adriaenssens E.M."/>
            <person name="Foster-Nyarko E."/>
            <person name="Jarju S."/>
            <person name="Secka A."/>
            <person name="Antonio M."/>
            <person name="Oren A."/>
            <person name="Chaudhuri R.R."/>
            <person name="La Ragione R."/>
            <person name="Hildebrand F."/>
            <person name="Pallen M.J."/>
        </authorList>
    </citation>
    <scope>NUCLEOTIDE SEQUENCE</scope>
    <source>
        <strain evidence="2">MalCec1-1739</strain>
    </source>
</reference>
<name>A0A9D2UJK5_9BACT</name>
<dbReference type="InterPro" id="IPR020988">
    <property type="entry name" value="Pept_U32_collagenase"/>
</dbReference>
<dbReference type="InterPro" id="IPR051454">
    <property type="entry name" value="RNA/ubiquinone_mod_enzymes"/>
</dbReference>
<accession>A0A9D2UJK5</accession>
<evidence type="ECO:0000259" key="1">
    <source>
        <dbReference type="Pfam" id="PF12392"/>
    </source>
</evidence>
<feature type="domain" description="Peptidase U32 collagenase" evidence="1">
    <location>
        <begin position="383"/>
        <end position="495"/>
    </location>
</feature>
<dbReference type="Proteomes" id="UP000787625">
    <property type="component" value="Unassembled WGS sequence"/>
</dbReference>
<reference evidence="2" key="2">
    <citation type="submission" date="2021-04" db="EMBL/GenBank/DDBJ databases">
        <authorList>
            <person name="Gilroy R."/>
        </authorList>
    </citation>
    <scope>NUCLEOTIDE SEQUENCE</scope>
    <source>
        <strain evidence="2">MalCec1-1739</strain>
    </source>
</reference>
<organism evidence="2 3">
    <name type="scientific">Candidatus Avibacteroides avistercoris</name>
    <dbReference type="NCBI Taxonomy" id="2840690"/>
    <lineage>
        <taxon>Bacteria</taxon>
        <taxon>Pseudomonadati</taxon>
        <taxon>Bacteroidota</taxon>
        <taxon>Bacteroidia</taxon>
        <taxon>Bacteroidales</taxon>
        <taxon>Bacteroidaceae</taxon>
        <taxon>Bacteroidaceae incertae sedis</taxon>
        <taxon>Candidatus Avibacteroides</taxon>
    </lineage>
</organism>
<dbReference type="PANTHER" id="PTHR30217:SF10">
    <property type="entry name" value="23S RRNA 5-HYDROXYCYTIDINE C2501 SYNTHASE"/>
    <property type="match status" value="1"/>
</dbReference>